<sequence>MSEDNKKIKKTGKIICTAILLLGIAALAGGAVLYRQFIIPRDFDWLFPWMESAVFAGLFLAVFWILFLWLPIGKKEKWLLFGSSVLAAILAVVCIALVLPEKVSIQRSPDRKYTLVTVENTEKQTTAVYRIYYGVLKREKEQLPFLPQTALKYQWLQNDVCAVTGRNEAGEICQYLATYGERGDGISYIDPLAAMHGNWEAEVDGVKCKLSIGGTVELELPEIRESFDSSECERYGTIAVTLGKGGDARWSLVMNQDCRLNDGSIAQGGTLTLCPVSMETTSGDEKSPEAINPIIWTSTDEREAWNGTEAVQGEEKENVIWVKLKQYFGQREQEKQSPEESIIKEMRSLAESNPFGEGYEPSQTGIFFVETTDAEECWNVRNILKEFQSCYQINGVDSAVQIDSVLCLAGDQADGLYEVNTAEYLVSPGIAGQVADGSFMEMRYDFRLVKTPAGYYVYSFLNGMDGGWGLETAAGEAYKLSDKEEYYFYLPGEYDTSDMYKFAKSPEEGMKELYQAVLGERYPNASEVVYDGFPAMQLDDSGLLFLLYDGITKDCLHYRYRVVSSQTPGLHRYGRLETQEAYQAAIKRGMSDIAAADRTVKMVRASETEQSAGAESPTGTNPADGKAENGKDVPVQGKESSGPREGEELWDTYNGDYAREVSLKEQGITFRMVVLDAALGSRFYGLIKSYDGGKTWYQVGKDPFHSQTGMDIDFTFFDEDFGFAALAHNGGDSADLYVTEDGGFSYSLVKMEEKLVTLDGGYTYAPYDYPQMPYWENGTLYVLCGQGADGDYDGGDAWTLARYRSEDHGKSFLFDGIVPGTGR</sequence>
<proteinExistence type="predicted"/>
<keyword evidence="2" id="KW-0472">Membrane</keyword>
<feature type="transmembrane region" description="Helical" evidence="2">
    <location>
        <begin position="79"/>
        <end position="99"/>
    </location>
</feature>
<dbReference type="RefSeq" id="WP_069153900.1">
    <property type="nucleotide sequence ID" value="NZ_MCGH01000003.1"/>
</dbReference>
<keyword evidence="2" id="KW-0812">Transmembrane</keyword>
<dbReference type="SUPFAM" id="SSF50939">
    <property type="entry name" value="Sialidases"/>
    <property type="match status" value="1"/>
</dbReference>
<evidence type="ECO:0000313" key="4">
    <source>
        <dbReference type="Proteomes" id="UP000094067"/>
    </source>
</evidence>
<name>A0A1E3A491_9FIRM</name>
<keyword evidence="2" id="KW-1133">Transmembrane helix</keyword>
<accession>A0A1E3A491</accession>
<reference evidence="3 4" key="1">
    <citation type="submission" date="2016-07" db="EMBL/GenBank/DDBJ databases">
        <title>Characterization of isolates of Eisenbergiella tayi derived from blood cultures, using whole genome sequencing.</title>
        <authorList>
            <person name="Burdz T."/>
            <person name="Wiebe D."/>
            <person name="Huynh C."/>
            <person name="Bernard K."/>
        </authorList>
    </citation>
    <scope>NUCLEOTIDE SEQUENCE [LARGE SCALE GENOMIC DNA]</scope>
    <source>
        <strain evidence="3 4">NML 110608</strain>
    </source>
</reference>
<dbReference type="Gene3D" id="2.130.10.10">
    <property type="entry name" value="YVTN repeat-like/Quinoprotein amine dehydrogenase"/>
    <property type="match status" value="1"/>
</dbReference>
<feature type="transmembrane region" description="Helical" evidence="2">
    <location>
        <begin position="54"/>
        <end position="72"/>
    </location>
</feature>
<dbReference type="Proteomes" id="UP000094067">
    <property type="component" value="Unassembled WGS sequence"/>
</dbReference>
<dbReference type="AlphaFoldDB" id="A0A1E3A491"/>
<gene>
    <name evidence="3" type="ORF">BEI61_04235</name>
</gene>
<evidence type="ECO:0000313" key="3">
    <source>
        <dbReference type="EMBL" id="ODM03439.1"/>
    </source>
</evidence>
<feature type="transmembrane region" description="Helical" evidence="2">
    <location>
        <begin position="12"/>
        <end position="34"/>
    </location>
</feature>
<dbReference type="InterPro" id="IPR015943">
    <property type="entry name" value="WD40/YVTN_repeat-like_dom_sf"/>
</dbReference>
<comment type="caution">
    <text evidence="3">The sequence shown here is derived from an EMBL/GenBank/DDBJ whole genome shotgun (WGS) entry which is preliminary data.</text>
</comment>
<organism evidence="3 4">
    <name type="scientific">Eisenbergiella tayi</name>
    <dbReference type="NCBI Taxonomy" id="1432052"/>
    <lineage>
        <taxon>Bacteria</taxon>
        <taxon>Bacillati</taxon>
        <taxon>Bacillota</taxon>
        <taxon>Clostridia</taxon>
        <taxon>Lachnospirales</taxon>
        <taxon>Lachnospiraceae</taxon>
        <taxon>Eisenbergiella</taxon>
    </lineage>
</organism>
<feature type="compositionally biased region" description="Polar residues" evidence="1">
    <location>
        <begin position="608"/>
        <end position="621"/>
    </location>
</feature>
<feature type="region of interest" description="Disordered" evidence="1">
    <location>
        <begin position="604"/>
        <end position="650"/>
    </location>
</feature>
<evidence type="ECO:0000256" key="1">
    <source>
        <dbReference type="SAM" id="MobiDB-lite"/>
    </source>
</evidence>
<dbReference type="EMBL" id="MCGH01000003">
    <property type="protein sequence ID" value="ODM03439.1"/>
    <property type="molecule type" value="Genomic_DNA"/>
</dbReference>
<dbReference type="InterPro" id="IPR036278">
    <property type="entry name" value="Sialidase_sf"/>
</dbReference>
<protein>
    <submittedName>
        <fullName evidence="3">Uncharacterized protein</fullName>
    </submittedName>
</protein>
<evidence type="ECO:0000256" key="2">
    <source>
        <dbReference type="SAM" id="Phobius"/>
    </source>
</evidence>